<dbReference type="AlphaFoldDB" id="A0A8X6XKF0"/>
<name>A0A8X6XKF0_9ARAC</name>
<comment type="caution">
    <text evidence="1">The sequence shown here is derived from an EMBL/GenBank/DDBJ whole genome shotgun (WGS) entry which is preliminary data.</text>
</comment>
<evidence type="ECO:0000313" key="2">
    <source>
        <dbReference type="Proteomes" id="UP000886998"/>
    </source>
</evidence>
<dbReference type="Proteomes" id="UP000886998">
    <property type="component" value="Unassembled WGS sequence"/>
</dbReference>
<gene>
    <name evidence="1" type="primary">NCL1_13314</name>
    <name evidence="1" type="ORF">TNIN_10881</name>
</gene>
<evidence type="ECO:0000313" key="1">
    <source>
        <dbReference type="EMBL" id="GFY54816.1"/>
    </source>
</evidence>
<protein>
    <submittedName>
        <fullName evidence="1">Uncharacterized protein</fullName>
    </submittedName>
</protein>
<accession>A0A8X6XKF0</accession>
<dbReference type="EMBL" id="BMAV01010024">
    <property type="protein sequence ID" value="GFY54816.1"/>
    <property type="molecule type" value="Genomic_DNA"/>
</dbReference>
<sequence length="106" mass="12361">MKPENAVKGFKGSGLYPLNRKAIQHRILILDNGNNQEHIVQEWILPQPLYLLKLYVAQLTFKRFKESNNTNSLSHPICRNILAIENSKRKRKRVQSKRKCFGKISC</sequence>
<organism evidence="1 2">
    <name type="scientific">Trichonephila inaurata madagascariensis</name>
    <dbReference type="NCBI Taxonomy" id="2747483"/>
    <lineage>
        <taxon>Eukaryota</taxon>
        <taxon>Metazoa</taxon>
        <taxon>Ecdysozoa</taxon>
        <taxon>Arthropoda</taxon>
        <taxon>Chelicerata</taxon>
        <taxon>Arachnida</taxon>
        <taxon>Araneae</taxon>
        <taxon>Araneomorphae</taxon>
        <taxon>Entelegynae</taxon>
        <taxon>Araneoidea</taxon>
        <taxon>Nephilidae</taxon>
        <taxon>Trichonephila</taxon>
        <taxon>Trichonephila inaurata</taxon>
    </lineage>
</organism>
<reference evidence="1" key="1">
    <citation type="submission" date="2020-08" db="EMBL/GenBank/DDBJ databases">
        <title>Multicomponent nature underlies the extraordinary mechanical properties of spider dragline silk.</title>
        <authorList>
            <person name="Kono N."/>
            <person name="Nakamura H."/>
            <person name="Mori M."/>
            <person name="Yoshida Y."/>
            <person name="Ohtoshi R."/>
            <person name="Malay A.D."/>
            <person name="Moran D.A.P."/>
            <person name="Tomita M."/>
            <person name="Numata K."/>
            <person name="Arakawa K."/>
        </authorList>
    </citation>
    <scope>NUCLEOTIDE SEQUENCE</scope>
</reference>
<keyword evidence="2" id="KW-1185">Reference proteome</keyword>
<proteinExistence type="predicted"/>